<keyword evidence="3" id="KW-0820">tRNA-binding</keyword>
<evidence type="ECO:0000313" key="15">
    <source>
        <dbReference type="Proteomes" id="UP000288096"/>
    </source>
</evidence>
<evidence type="ECO:0000256" key="2">
    <source>
        <dbReference type="ARBA" id="ARBA00007265"/>
    </source>
</evidence>
<comment type="caution">
    <text evidence="14">The sequence shown here is derived from an EMBL/GenBank/DDBJ whole genome shotgun (WGS) entry which is preliminary data.</text>
</comment>
<dbReference type="Gene3D" id="3.30.460.10">
    <property type="entry name" value="Beta Polymerase, domain 2"/>
    <property type="match status" value="1"/>
</dbReference>
<dbReference type="GO" id="GO:0008033">
    <property type="term" value="P:tRNA processing"/>
    <property type="evidence" value="ECO:0007669"/>
    <property type="project" value="UniProtKB-KW"/>
</dbReference>
<keyword evidence="15" id="KW-1185">Reference proteome</keyword>
<keyword evidence="7" id="KW-0479">Metal-binding</keyword>
<evidence type="ECO:0000256" key="4">
    <source>
        <dbReference type="ARBA" id="ARBA00022679"/>
    </source>
</evidence>
<keyword evidence="10 12" id="KW-0694">RNA-binding</keyword>
<evidence type="ECO:0000256" key="3">
    <source>
        <dbReference type="ARBA" id="ARBA00022555"/>
    </source>
</evidence>
<organism evidence="14 15">
    <name type="scientific">Desulfonema ishimotonii</name>
    <dbReference type="NCBI Taxonomy" id="45657"/>
    <lineage>
        <taxon>Bacteria</taxon>
        <taxon>Pseudomonadati</taxon>
        <taxon>Thermodesulfobacteriota</taxon>
        <taxon>Desulfobacteria</taxon>
        <taxon>Desulfobacterales</taxon>
        <taxon>Desulfococcaceae</taxon>
        <taxon>Desulfonema</taxon>
    </lineage>
</organism>
<comment type="similarity">
    <text evidence="2 12">Belongs to the tRNA nucleotidyltransferase/poly(A) polymerase family.</text>
</comment>
<evidence type="ECO:0000256" key="7">
    <source>
        <dbReference type="ARBA" id="ARBA00022723"/>
    </source>
</evidence>
<dbReference type="InterPro" id="IPR002646">
    <property type="entry name" value="PolA_pol_head_dom"/>
</dbReference>
<dbReference type="InterPro" id="IPR038763">
    <property type="entry name" value="DHH_sf"/>
</dbReference>
<feature type="domain" description="CBS" evidence="13">
    <location>
        <begin position="326"/>
        <end position="386"/>
    </location>
</feature>
<dbReference type="InterPro" id="IPR052390">
    <property type="entry name" value="tRNA_nt/polyA_polymerase"/>
</dbReference>
<keyword evidence="4 12" id="KW-0808">Transferase</keyword>
<dbReference type="SMART" id="SM00116">
    <property type="entry name" value="CBS"/>
    <property type="match status" value="2"/>
</dbReference>
<evidence type="ECO:0000256" key="11">
    <source>
        <dbReference type="PROSITE-ProRule" id="PRU00703"/>
    </source>
</evidence>
<dbReference type="Gene3D" id="3.10.580.10">
    <property type="entry name" value="CBS-domain"/>
    <property type="match status" value="1"/>
</dbReference>
<keyword evidence="9" id="KW-0460">Magnesium</keyword>
<dbReference type="CDD" id="cd17772">
    <property type="entry name" value="CBS_pair_DHH_polyA_Pol_assoc"/>
    <property type="match status" value="1"/>
</dbReference>
<evidence type="ECO:0000256" key="6">
    <source>
        <dbReference type="ARBA" id="ARBA00022695"/>
    </source>
</evidence>
<protein>
    <submittedName>
        <fullName evidence="14">PolyA polymerase</fullName>
    </submittedName>
</protein>
<feature type="domain" description="CBS" evidence="13">
    <location>
        <begin position="392"/>
        <end position="447"/>
    </location>
</feature>
<keyword evidence="11" id="KW-0129">CBS domain</keyword>
<evidence type="ECO:0000259" key="13">
    <source>
        <dbReference type="PROSITE" id="PS51371"/>
    </source>
</evidence>
<gene>
    <name evidence="14" type="ORF">DENIS_0347</name>
</gene>
<keyword evidence="5" id="KW-0819">tRNA processing</keyword>
<sequence length="890" mass="101065">MKKKTRNSDGLTVITTHVNADFDAMACMMAAQKLYPDALVVFPGSHEKTLRNFFIQSMVYLFNMADIRDVDFSKITRLVLVDTRQPSRIGKFSSLLERRDDLDIHIYDHHPPVDGDIRGKYEVIEQTGAAISILTRIIREKGIGISPDEATIMCLGLYEDTGAFTFNSTTEKDLLAGAWLLSRGAKLEIVANLTAREMSFEQVGLLNDMLQGVTRYQIKGVEVTVTRVSTEHYVPDFAFLVHKMVKMENLSAFFALARMADKVYVVGRSRTPDVDVGEIIARMGGGGHAFAASGTVKNKTLAQVEQQLVDLLYGSVRSSKRARDLMSSPAIAADARTSLSEARGLVTRYNVNALIVTETQDGRETLLGYISRQIIAKGIFLKLEDEPVGEYMSTELGTVGPDAALNEIQKQIIENKQRILPVTEGGRIIGVITRTDLLNVLVQQSDYRGGRTQPDPFREDTGARTRNVVKMMRERLSDSLLAILKSAGEVADTFGFGAYVVGGFVRDMFLCRSNEDVDIVVEGSGIAFAREFARIHNARVHTYEKFGTAVVILPDGFKIDVVTARMEYYRFPADLPTVEMSSIKLDLYRRDFTINTLAIRLNADRFGILIDFFAAQKDIKEKAIRILHNLSFVEDPTRVFRAIRFEQRFGFTIGKLTSGLIRNAVKMDFFKKLSGRRTFNELRHIFEEENPTPAIERMHDYDLLRIIHPDLRPDRKLIANFMAVKKVLAWHDLLFLDEAYLRWVVYFMVLIRQFDRETTRQICEKFAMSPRHQVIFCKDRFLADRCLFYLGRNIPLKNSILYRELSAFRAELLLYMMAVTRSRAIKKGISQYFTHLRHITTSVKGRDLKAMGIEPGPVYREILDAILDARLNGKLRSRDDEINFVRAYVA</sequence>
<dbReference type="OrthoDB" id="9805698at2"/>
<accession>A0A401FR09</accession>
<dbReference type="RefSeq" id="WP_124326923.1">
    <property type="nucleotide sequence ID" value="NZ_BEXT01000001.1"/>
</dbReference>
<dbReference type="Gene3D" id="3.10.310.30">
    <property type="match status" value="1"/>
</dbReference>
<evidence type="ECO:0000256" key="1">
    <source>
        <dbReference type="ARBA" id="ARBA00001946"/>
    </source>
</evidence>
<dbReference type="InterPro" id="IPR046342">
    <property type="entry name" value="CBS_dom_sf"/>
</dbReference>
<evidence type="ECO:0000313" key="14">
    <source>
        <dbReference type="EMBL" id="GBC59408.1"/>
    </source>
</evidence>
<dbReference type="Proteomes" id="UP000288096">
    <property type="component" value="Unassembled WGS sequence"/>
</dbReference>
<keyword evidence="8" id="KW-0547">Nucleotide-binding</keyword>
<dbReference type="GO" id="GO:0000049">
    <property type="term" value="F:tRNA binding"/>
    <property type="evidence" value="ECO:0007669"/>
    <property type="project" value="UniProtKB-KW"/>
</dbReference>
<reference evidence="15" key="2">
    <citation type="submission" date="2019-01" db="EMBL/GenBank/DDBJ databases">
        <title>Genome sequence of Desulfonema ishimotonii strain Tokyo 01.</title>
        <authorList>
            <person name="Fukui M."/>
        </authorList>
    </citation>
    <scope>NUCLEOTIDE SEQUENCE [LARGE SCALE GENOMIC DNA]</scope>
    <source>
        <strain evidence="15">Tokyo 01</strain>
    </source>
</reference>
<dbReference type="PANTHER" id="PTHR47788">
    <property type="entry name" value="POLYA POLYMERASE"/>
    <property type="match status" value="1"/>
</dbReference>
<dbReference type="InterPro" id="IPR032828">
    <property type="entry name" value="PolyA_RNA-bd"/>
</dbReference>
<dbReference type="InterPro" id="IPR000644">
    <property type="entry name" value="CBS_dom"/>
</dbReference>
<dbReference type="Pfam" id="PF02272">
    <property type="entry name" value="DHHA1"/>
    <property type="match status" value="1"/>
</dbReference>
<dbReference type="CDD" id="cd05398">
    <property type="entry name" value="NT_ClassII-CCAase"/>
    <property type="match status" value="1"/>
</dbReference>
<reference evidence="15" key="1">
    <citation type="submission" date="2017-11" db="EMBL/GenBank/DDBJ databases">
        <authorList>
            <person name="Watanabe M."/>
            <person name="Kojima H."/>
        </authorList>
    </citation>
    <scope>NUCLEOTIDE SEQUENCE [LARGE SCALE GENOMIC DNA]</scope>
    <source>
        <strain evidence="15">Tokyo 01</strain>
    </source>
</reference>
<dbReference type="GO" id="GO:0016779">
    <property type="term" value="F:nucleotidyltransferase activity"/>
    <property type="evidence" value="ECO:0007669"/>
    <property type="project" value="UniProtKB-KW"/>
</dbReference>
<name>A0A401FR09_9BACT</name>
<dbReference type="Pfam" id="PF12627">
    <property type="entry name" value="PolyA_pol_RNAbd"/>
    <property type="match status" value="1"/>
</dbReference>
<keyword evidence="6" id="KW-0548">Nucleotidyltransferase</keyword>
<dbReference type="Pfam" id="PF01743">
    <property type="entry name" value="PolyA_pol"/>
    <property type="match status" value="1"/>
</dbReference>
<dbReference type="Gene3D" id="1.10.3090.10">
    <property type="entry name" value="cca-adding enzyme, domain 2"/>
    <property type="match status" value="1"/>
</dbReference>
<dbReference type="GO" id="GO:0000166">
    <property type="term" value="F:nucleotide binding"/>
    <property type="evidence" value="ECO:0007669"/>
    <property type="project" value="UniProtKB-KW"/>
</dbReference>
<evidence type="ECO:0000256" key="10">
    <source>
        <dbReference type="ARBA" id="ARBA00022884"/>
    </source>
</evidence>
<dbReference type="SUPFAM" id="SSF81301">
    <property type="entry name" value="Nucleotidyltransferase"/>
    <property type="match status" value="1"/>
</dbReference>
<dbReference type="SUPFAM" id="SSF64182">
    <property type="entry name" value="DHH phosphoesterases"/>
    <property type="match status" value="1"/>
</dbReference>
<evidence type="ECO:0000256" key="12">
    <source>
        <dbReference type="RuleBase" id="RU003953"/>
    </source>
</evidence>
<dbReference type="AlphaFoldDB" id="A0A401FR09"/>
<dbReference type="Pfam" id="PF00571">
    <property type="entry name" value="CBS"/>
    <property type="match status" value="2"/>
</dbReference>
<dbReference type="EMBL" id="BEXT01000001">
    <property type="protein sequence ID" value="GBC59408.1"/>
    <property type="molecule type" value="Genomic_DNA"/>
</dbReference>
<dbReference type="SUPFAM" id="SSF81891">
    <property type="entry name" value="Poly A polymerase C-terminal region-like"/>
    <property type="match status" value="1"/>
</dbReference>
<dbReference type="GO" id="GO:0046872">
    <property type="term" value="F:metal ion binding"/>
    <property type="evidence" value="ECO:0007669"/>
    <property type="project" value="UniProtKB-KW"/>
</dbReference>
<dbReference type="PROSITE" id="PS51371">
    <property type="entry name" value="CBS"/>
    <property type="match status" value="2"/>
</dbReference>
<dbReference type="Gene3D" id="3.90.1640.10">
    <property type="entry name" value="inorganic pyrophosphatase (n-terminal core)"/>
    <property type="match status" value="1"/>
</dbReference>
<dbReference type="InterPro" id="IPR043519">
    <property type="entry name" value="NT_sf"/>
</dbReference>
<dbReference type="SUPFAM" id="SSF54631">
    <property type="entry name" value="CBS-domain pair"/>
    <property type="match status" value="1"/>
</dbReference>
<comment type="cofactor">
    <cofactor evidence="1">
        <name>Mg(2+)</name>
        <dbReference type="ChEBI" id="CHEBI:18420"/>
    </cofactor>
</comment>
<dbReference type="InterPro" id="IPR003156">
    <property type="entry name" value="DHHA1_dom"/>
</dbReference>
<evidence type="ECO:0000256" key="9">
    <source>
        <dbReference type="ARBA" id="ARBA00022842"/>
    </source>
</evidence>
<dbReference type="PANTHER" id="PTHR47788:SF1">
    <property type="entry name" value="A-ADDING TRNA NUCLEOTIDYLTRANSFERASE"/>
    <property type="match status" value="1"/>
</dbReference>
<evidence type="ECO:0000256" key="5">
    <source>
        <dbReference type="ARBA" id="ARBA00022694"/>
    </source>
</evidence>
<proteinExistence type="inferred from homology"/>
<evidence type="ECO:0000256" key="8">
    <source>
        <dbReference type="ARBA" id="ARBA00022741"/>
    </source>
</evidence>